<proteinExistence type="predicted"/>
<sequence length="51" mass="5734">MVKFTEYIKTGCLRKASFEERGDRKRRRGNLLIPGNGASLVQSQNQVVPAL</sequence>
<dbReference type="Proteomes" id="UP000183200">
    <property type="component" value="Unassembled WGS sequence"/>
</dbReference>
<keyword evidence="2" id="KW-1185">Reference proteome</keyword>
<reference evidence="2" key="1">
    <citation type="submission" date="2016-10" db="EMBL/GenBank/DDBJ databases">
        <authorList>
            <person name="Varghese N."/>
            <person name="Submissions S."/>
        </authorList>
    </citation>
    <scope>NUCLEOTIDE SEQUENCE [LARGE SCALE GENOMIC DNA]</scope>
    <source>
        <strain evidence="2">DSM 19110</strain>
    </source>
</reference>
<gene>
    <name evidence="1" type="ORF">SAMN05421820_103796</name>
</gene>
<protein>
    <submittedName>
        <fullName evidence="1">Uncharacterized protein</fullName>
    </submittedName>
</protein>
<accession>A0A1G9T587</accession>
<dbReference type="AlphaFoldDB" id="A0A1G9T587"/>
<dbReference type="EMBL" id="FNGY01000003">
    <property type="protein sequence ID" value="SDM42787.1"/>
    <property type="molecule type" value="Genomic_DNA"/>
</dbReference>
<organism evidence="1 2">
    <name type="scientific">Pedobacter steynii</name>
    <dbReference type="NCBI Taxonomy" id="430522"/>
    <lineage>
        <taxon>Bacteria</taxon>
        <taxon>Pseudomonadati</taxon>
        <taxon>Bacteroidota</taxon>
        <taxon>Sphingobacteriia</taxon>
        <taxon>Sphingobacteriales</taxon>
        <taxon>Sphingobacteriaceae</taxon>
        <taxon>Pedobacter</taxon>
    </lineage>
</organism>
<evidence type="ECO:0000313" key="2">
    <source>
        <dbReference type="Proteomes" id="UP000183200"/>
    </source>
</evidence>
<evidence type="ECO:0000313" key="1">
    <source>
        <dbReference type="EMBL" id="SDM42787.1"/>
    </source>
</evidence>
<name>A0A1G9T587_9SPHI</name>